<protein>
    <submittedName>
        <fullName evidence="6">Efflux RND transporter periplasmic adaptor subunit</fullName>
    </submittedName>
</protein>
<evidence type="ECO:0000256" key="1">
    <source>
        <dbReference type="ARBA" id="ARBA00009477"/>
    </source>
</evidence>
<gene>
    <name evidence="6" type="ORF">FEI13_11730</name>
</gene>
<evidence type="ECO:0000313" key="7">
    <source>
        <dbReference type="Proteomes" id="UP000306973"/>
    </source>
</evidence>
<comment type="caution">
    <text evidence="6">The sequence shown here is derived from an EMBL/GenBank/DDBJ whole genome shotgun (WGS) entry which is preliminary data.</text>
</comment>
<dbReference type="InterPro" id="IPR006143">
    <property type="entry name" value="RND_pump_MFP"/>
</dbReference>
<dbReference type="InterPro" id="IPR058624">
    <property type="entry name" value="MdtA-like_HH"/>
</dbReference>
<keyword evidence="7" id="KW-1185">Reference proteome</keyword>
<reference evidence="6 7" key="1">
    <citation type="journal article" date="2007" name="Int. J. Syst. Evol. Microbiol.">
        <title>Halomonas saccharevitans sp. nov., Halomonas arcis sp. nov. and Halomonas subterranea sp. nov., halophilic bacteria isolated from hypersaline environments of China.</title>
        <authorList>
            <person name="Xu X.W."/>
            <person name="Wu Y.H."/>
            <person name="Zhou Z."/>
            <person name="Wang C.S."/>
            <person name="Zhou Y.G."/>
            <person name="Zhang H.B."/>
            <person name="Wang Y."/>
            <person name="Wu M."/>
        </authorList>
    </citation>
    <scope>NUCLEOTIDE SEQUENCE [LARGE SCALE GENOMIC DNA]</scope>
    <source>
        <strain evidence="6 7">TBZ3</strain>
    </source>
</reference>
<dbReference type="OrthoDB" id="9806939at2"/>
<feature type="coiled-coil region" evidence="2">
    <location>
        <begin position="104"/>
        <end position="169"/>
    </location>
</feature>
<dbReference type="PANTHER" id="PTHR30469">
    <property type="entry name" value="MULTIDRUG RESISTANCE PROTEIN MDTA"/>
    <property type="match status" value="1"/>
</dbReference>
<keyword evidence="2" id="KW-0175">Coiled coil</keyword>
<dbReference type="EMBL" id="VBUI01000017">
    <property type="protein sequence ID" value="TLF49108.1"/>
    <property type="molecule type" value="Genomic_DNA"/>
</dbReference>
<accession>A0A5R8MFB1</accession>
<dbReference type="Gene3D" id="2.40.30.170">
    <property type="match status" value="1"/>
</dbReference>
<keyword evidence="4" id="KW-0732">Signal</keyword>
<evidence type="ECO:0000259" key="5">
    <source>
        <dbReference type="Pfam" id="PF25876"/>
    </source>
</evidence>
<dbReference type="Gene3D" id="2.40.420.20">
    <property type="match status" value="1"/>
</dbReference>
<name>A0A5R8MFB1_9GAMM</name>
<feature type="signal peptide" evidence="4">
    <location>
        <begin position="1"/>
        <end position="21"/>
    </location>
</feature>
<dbReference type="SUPFAM" id="SSF111369">
    <property type="entry name" value="HlyD-like secretion proteins"/>
    <property type="match status" value="1"/>
</dbReference>
<dbReference type="RefSeq" id="WP_138181709.1">
    <property type="nucleotide sequence ID" value="NZ_VBUI01000017.1"/>
</dbReference>
<sequence>MPFPRRISALWLLLAGLSWLAAGCSPEAGAPAKPPPTMVDSHVIQAGNGAAITRLSGRIKAAERTTLSFEIPGEIRRLNVDIGERFAAGDVLAELGAARYRLVADQRRAERQEAEAVLREKRQDYRRQASLADKGYVSEMRLDAARAALGTAESRLASARAALALAERDLTLTRLAAPFDGSVSRRQTEPAERVAASQPVLEVISDREGFEVETSVPETLVDALATGSTHRVILPALGNAESAANLRHLGTQPRSSNDYPVILGVDTPPPGLRSGMTARVELSLDERETASEGAPLLPVPMTALVFGDKRDGQPGDRRDGEQAGGEDSDARRAHVLRITEDLTLERVAVEVVTMGEGRASVRGALAPGERIVARGVEFVRPGQAVSLLGHGPERYH</sequence>
<dbReference type="GO" id="GO:1990281">
    <property type="term" value="C:efflux pump complex"/>
    <property type="evidence" value="ECO:0007669"/>
    <property type="project" value="TreeGrafter"/>
</dbReference>
<dbReference type="GO" id="GO:0015562">
    <property type="term" value="F:efflux transmembrane transporter activity"/>
    <property type="evidence" value="ECO:0007669"/>
    <property type="project" value="TreeGrafter"/>
</dbReference>
<feature type="region of interest" description="Disordered" evidence="3">
    <location>
        <begin position="306"/>
        <end position="332"/>
    </location>
</feature>
<comment type="similarity">
    <text evidence="1">Belongs to the membrane fusion protein (MFP) (TC 8.A.1) family.</text>
</comment>
<evidence type="ECO:0000256" key="4">
    <source>
        <dbReference type="SAM" id="SignalP"/>
    </source>
</evidence>
<dbReference type="PROSITE" id="PS51257">
    <property type="entry name" value="PROKAR_LIPOPROTEIN"/>
    <property type="match status" value="1"/>
</dbReference>
<feature type="domain" description="Multidrug resistance protein MdtA-like alpha-helical hairpin" evidence="5">
    <location>
        <begin position="105"/>
        <end position="173"/>
    </location>
</feature>
<proteinExistence type="inferred from homology"/>
<dbReference type="AlphaFoldDB" id="A0A5R8MFB1"/>
<dbReference type="Gene3D" id="1.10.287.470">
    <property type="entry name" value="Helix hairpin bin"/>
    <property type="match status" value="1"/>
</dbReference>
<dbReference type="Pfam" id="PF25876">
    <property type="entry name" value="HH_MFP_RND"/>
    <property type="match status" value="1"/>
</dbReference>
<feature type="chain" id="PRO_5024440354" evidence="4">
    <location>
        <begin position="22"/>
        <end position="396"/>
    </location>
</feature>
<dbReference type="NCBIfam" id="TIGR01730">
    <property type="entry name" value="RND_mfp"/>
    <property type="match status" value="1"/>
</dbReference>
<evidence type="ECO:0000256" key="2">
    <source>
        <dbReference type="SAM" id="Coils"/>
    </source>
</evidence>
<organism evidence="6 7">
    <name type="scientific">Halomonas urmiana</name>
    <dbReference type="NCBI Taxonomy" id="490901"/>
    <lineage>
        <taxon>Bacteria</taxon>
        <taxon>Pseudomonadati</taxon>
        <taxon>Pseudomonadota</taxon>
        <taxon>Gammaproteobacteria</taxon>
        <taxon>Oceanospirillales</taxon>
        <taxon>Halomonadaceae</taxon>
        <taxon>Halomonas</taxon>
    </lineage>
</organism>
<dbReference type="Gene3D" id="2.40.50.100">
    <property type="match status" value="1"/>
</dbReference>
<feature type="compositionally biased region" description="Basic and acidic residues" evidence="3">
    <location>
        <begin position="307"/>
        <end position="321"/>
    </location>
</feature>
<evidence type="ECO:0000256" key="3">
    <source>
        <dbReference type="SAM" id="MobiDB-lite"/>
    </source>
</evidence>
<evidence type="ECO:0000313" key="6">
    <source>
        <dbReference type="EMBL" id="TLF49108.1"/>
    </source>
</evidence>
<dbReference type="Proteomes" id="UP000306973">
    <property type="component" value="Unassembled WGS sequence"/>
</dbReference>